<accession>A0A7I8DFC2</accession>
<name>A0A7I8DFC2_9BACL</name>
<reference evidence="3 4" key="1">
    <citation type="submission" date="2020-08" db="EMBL/GenBank/DDBJ databases">
        <title>Complete Genome Sequence of Effusibacillus dendaii Strain skT53, Isolated from Farmland soil.</title>
        <authorList>
            <person name="Konishi T."/>
            <person name="Kawasaki H."/>
        </authorList>
    </citation>
    <scope>NUCLEOTIDE SEQUENCE [LARGE SCALE GENOMIC DNA]</scope>
    <source>
        <strain evidence="4">skT53</strain>
    </source>
</reference>
<protein>
    <recommendedName>
        <fullName evidence="2">Peptidase MA-like domain-containing protein</fullName>
    </recommendedName>
</protein>
<dbReference type="RefSeq" id="WP_200758587.1">
    <property type="nucleotide sequence ID" value="NZ_AP023366.1"/>
</dbReference>
<feature type="domain" description="Peptidase MA-like" evidence="2">
    <location>
        <begin position="196"/>
        <end position="342"/>
    </location>
</feature>
<organism evidence="3 4">
    <name type="scientific">Effusibacillus dendaii</name>
    <dbReference type="NCBI Taxonomy" id="2743772"/>
    <lineage>
        <taxon>Bacteria</taxon>
        <taxon>Bacillati</taxon>
        <taxon>Bacillota</taxon>
        <taxon>Bacilli</taxon>
        <taxon>Bacillales</taxon>
        <taxon>Alicyclobacillaceae</taxon>
        <taxon>Effusibacillus</taxon>
    </lineage>
</organism>
<proteinExistence type="predicted"/>
<evidence type="ECO:0000259" key="2">
    <source>
        <dbReference type="Pfam" id="PF13485"/>
    </source>
</evidence>
<gene>
    <name evidence="3" type="ORF">skT53_29870</name>
</gene>
<feature type="chain" id="PRO_5038480618" description="Peptidase MA-like domain-containing protein" evidence="1">
    <location>
        <begin position="18"/>
        <end position="345"/>
    </location>
</feature>
<evidence type="ECO:0000313" key="3">
    <source>
        <dbReference type="EMBL" id="BCJ88002.1"/>
    </source>
</evidence>
<evidence type="ECO:0000256" key="1">
    <source>
        <dbReference type="SAM" id="SignalP"/>
    </source>
</evidence>
<dbReference type="EMBL" id="AP023366">
    <property type="protein sequence ID" value="BCJ88002.1"/>
    <property type="molecule type" value="Genomic_DNA"/>
</dbReference>
<dbReference type="KEGG" id="eff:skT53_29870"/>
<keyword evidence="1" id="KW-0732">Signal</keyword>
<dbReference type="Pfam" id="PF13485">
    <property type="entry name" value="Peptidase_MA_2"/>
    <property type="match status" value="1"/>
</dbReference>
<dbReference type="Proteomes" id="UP000593802">
    <property type="component" value="Chromosome"/>
</dbReference>
<dbReference type="AlphaFoldDB" id="A0A7I8DFC2"/>
<evidence type="ECO:0000313" key="4">
    <source>
        <dbReference type="Proteomes" id="UP000593802"/>
    </source>
</evidence>
<keyword evidence="4" id="KW-1185">Reference proteome</keyword>
<sequence length="345" mass="38066">MKGLMLAGLIFAFPAHGQIESAPIIQQIQYTPQQIQQIEQQFWNDWNTLLNSLLQSDPQQQTVSQQLERVLNDMDHINQLLNDQNLVRHSGIHRLPSAPSGGSVTQSGIEISAGDSNVSQQTLQSAARIIRQISLPILAQNISGQTPNASIVLYSSRRTYRDALAQAGFQANEIPSIVAQTGGITVGSQIWIPLYMSPDKSSLANVLTHELTHVAFNQMGIGDQLPTWINEGIAWQMGLTAEAQLNSDAVQRETNALNSQLRKAIQTGSLLPLSASESDMLNASYNVEWQDYLAVKNLINTSGSQNFKQFLSDAVSVGVDRSFQNIYQMSLQEYENQFNSALQNL</sequence>
<dbReference type="InterPro" id="IPR039568">
    <property type="entry name" value="Peptidase_MA-like_dom"/>
</dbReference>
<feature type="signal peptide" evidence="1">
    <location>
        <begin position="1"/>
        <end position="17"/>
    </location>
</feature>